<reference evidence="1" key="1">
    <citation type="submission" date="2019-10" db="EMBL/GenBank/DDBJ databases">
        <authorList>
            <consortium name="DOE Joint Genome Institute"/>
            <person name="Kuo A."/>
            <person name="Miyauchi S."/>
            <person name="Kiss E."/>
            <person name="Drula E."/>
            <person name="Kohler A."/>
            <person name="Sanchez-Garcia M."/>
            <person name="Andreopoulos B."/>
            <person name="Barry K.W."/>
            <person name="Bonito G."/>
            <person name="Buee M."/>
            <person name="Carver A."/>
            <person name="Chen C."/>
            <person name="Cichocki N."/>
            <person name="Clum A."/>
            <person name="Culley D."/>
            <person name="Crous P.W."/>
            <person name="Fauchery L."/>
            <person name="Girlanda M."/>
            <person name="Hayes R."/>
            <person name="Keri Z."/>
            <person name="Labutti K."/>
            <person name="Lipzen A."/>
            <person name="Lombard V."/>
            <person name="Magnuson J."/>
            <person name="Maillard F."/>
            <person name="Morin E."/>
            <person name="Murat C."/>
            <person name="Nolan M."/>
            <person name="Ohm R."/>
            <person name="Pangilinan J."/>
            <person name="Pereira M."/>
            <person name="Perotto S."/>
            <person name="Peter M."/>
            <person name="Riley R."/>
            <person name="Sitrit Y."/>
            <person name="Stielow B."/>
            <person name="Szollosi G."/>
            <person name="Zifcakova L."/>
            <person name="Stursova M."/>
            <person name="Spatafora J.W."/>
            <person name="Tedersoo L."/>
            <person name="Vaario L.-M."/>
            <person name="Yamada A."/>
            <person name="Yan M."/>
            <person name="Wang P."/>
            <person name="Xu J."/>
            <person name="Bruns T."/>
            <person name="Baldrian P."/>
            <person name="Vilgalys R."/>
            <person name="Henrissat B."/>
            <person name="Grigoriev I.V."/>
            <person name="Hibbett D."/>
            <person name="Nagy L.G."/>
            <person name="Martin F.M."/>
        </authorList>
    </citation>
    <scope>NUCLEOTIDE SEQUENCE</scope>
    <source>
        <strain evidence="1">P2</strain>
    </source>
</reference>
<protein>
    <submittedName>
        <fullName evidence="1">Uncharacterized protein</fullName>
    </submittedName>
</protein>
<keyword evidence="2" id="KW-1185">Reference proteome</keyword>
<proteinExistence type="predicted"/>
<comment type="caution">
    <text evidence="1">The sequence shown here is derived from an EMBL/GenBank/DDBJ whole genome shotgun (WGS) entry which is preliminary data.</text>
</comment>
<gene>
    <name evidence="1" type="ORF">BDM02DRAFT_3192806</name>
</gene>
<evidence type="ECO:0000313" key="1">
    <source>
        <dbReference type="EMBL" id="KAF9642708.1"/>
    </source>
</evidence>
<reference evidence="1" key="2">
    <citation type="journal article" date="2020" name="Nat. Commun.">
        <title>Large-scale genome sequencing of mycorrhizal fungi provides insights into the early evolution of symbiotic traits.</title>
        <authorList>
            <person name="Miyauchi S."/>
            <person name="Kiss E."/>
            <person name="Kuo A."/>
            <person name="Drula E."/>
            <person name="Kohler A."/>
            <person name="Sanchez-Garcia M."/>
            <person name="Morin E."/>
            <person name="Andreopoulos B."/>
            <person name="Barry K.W."/>
            <person name="Bonito G."/>
            <person name="Buee M."/>
            <person name="Carver A."/>
            <person name="Chen C."/>
            <person name="Cichocki N."/>
            <person name="Clum A."/>
            <person name="Culley D."/>
            <person name="Crous P.W."/>
            <person name="Fauchery L."/>
            <person name="Girlanda M."/>
            <person name="Hayes R.D."/>
            <person name="Keri Z."/>
            <person name="LaButti K."/>
            <person name="Lipzen A."/>
            <person name="Lombard V."/>
            <person name="Magnuson J."/>
            <person name="Maillard F."/>
            <person name="Murat C."/>
            <person name="Nolan M."/>
            <person name="Ohm R.A."/>
            <person name="Pangilinan J."/>
            <person name="Pereira M.F."/>
            <person name="Perotto S."/>
            <person name="Peter M."/>
            <person name="Pfister S."/>
            <person name="Riley R."/>
            <person name="Sitrit Y."/>
            <person name="Stielow J.B."/>
            <person name="Szollosi G."/>
            <person name="Zifcakova L."/>
            <person name="Stursova M."/>
            <person name="Spatafora J.W."/>
            <person name="Tedersoo L."/>
            <person name="Vaario L.M."/>
            <person name="Yamada A."/>
            <person name="Yan M."/>
            <person name="Wang P."/>
            <person name="Xu J."/>
            <person name="Bruns T."/>
            <person name="Baldrian P."/>
            <person name="Vilgalys R."/>
            <person name="Dunand C."/>
            <person name="Henrissat B."/>
            <person name="Grigoriev I.V."/>
            <person name="Hibbett D."/>
            <person name="Nagy L.G."/>
            <person name="Martin F.M."/>
        </authorList>
    </citation>
    <scope>NUCLEOTIDE SEQUENCE</scope>
    <source>
        <strain evidence="1">P2</strain>
    </source>
</reference>
<organism evidence="1 2">
    <name type="scientific">Thelephora ganbajun</name>
    <name type="common">Ganba fungus</name>
    <dbReference type="NCBI Taxonomy" id="370292"/>
    <lineage>
        <taxon>Eukaryota</taxon>
        <taxon>Fungi</taxon>
        <taxon>Dikarya</taxon>
        <taxon>Basidiomycota</taxon>
        <taxon>Agaricomycotina</taxon>
        <taxon>Agaricomycetes</taxon>
        <taxon>Thelephorales</taxon>
        <taxon>Thelephoraceae</taxon>
        <taxon>Thelephora</taxon>
    </lineage>
</organism>
<sequence length="305" mass="34137">MVCTGSSIGNEDNCDCKQFVPKKSKGHRCQSCGHRHTSHINAASSPLELEEGEAVPTKPHGPNYAERVYNSSKVAGIFMKARKESLQGYRPSPPSNPKGKTKAKRLASRVPSQNRDMGPMKIGRIVFFPCGDQNIYRFRFPTINFTALEPWVRAGLAVEADPKAEDGIIFQLEWGSKQFHAFLRRLFPKLFNYLDGISPGLNALSDEPDDIGTRKINYTLPYALLQKDRKKYHLVDATHPTALTYREYTSNEKGTSGFRSKGIFLVIKEPIPQETLNSWFAPSNAPIVPISQPTTTGNKRKRLGK</sequence>
<dbReference type="EMBL" id="MU118378">
    <property type="protein sequence ID" value="KAF9642708.1"/>
    <property type="molecule type" value="Genomic_DNA"/>
</dbReference>
<accession>A0ACB6YZT3</accession>
<evidence type="ECO:0000313" key="2">
    <source>
        <dbReference type="Proteomes" id="UP000886501"/>
    </source>
</evidence>
<name>A0ACB6YZT3_THEGA</name>
<dbReference type="Proteomes" id="UP000886501">
    <property type="component" value="Unassembled WGS sequence"/>
</dbReference>